<evidence type="ECO:0000256" key="2">
    <source>
        <dbReference type="ARBA" id="ARBA00007069"/>
    </source>
</evidence>
<comment type="subcellular location">
    <subcellularLocation>
        <location evidence="1">Cell membrane</location>
        <topology evidence="1">Multi-pass membrane protein</topology>
    </subcellularLocation>
</comment>
<proteinExistence type="inferred from homology"/>
<feature type="transmembrane region" description="Helical" evidence="8">
    <location>
        <begin position="159"/>
        <end position="184"/>
    </location>
</feature>
<name>A0A7C9VD32_9HYPH</name>
<evidence type="ECO:0000256" key="4">
    <source>
        <dbReference type="ARBA" id="ARBA00022475"/>
    </source>
</evidence>
<evidence type="ECO:0000256" key="1">
    <source>
        <dbReference type="ARBA" id="ARBA00004651"/>
    </source>
</evidence>
<keyword evidence="7 8" id="KW-0472">Membrane</keyword>
<accession>A0A7C9VD32</accession>
<dbReference type="Proteomes" id="UP000481252">
    <property type="component" value="Unassembled WGS sequence"/>
</dbReference>
<reference evidence="10 11" key="1">
    <citation type="submission" date="2020-02" db="EMBL/GenBank/DDBJ databases">
        <title>Genome sequence of the type strain CGMCC 1.15528 of Mesorhizobium zhangyense.</title>
        <authorList>
            <person name="Gao J."/>
            <person name="Sun J."/>
        </authorList>
    </citation>
    <scope>NUCLEOTIDE SEQUENCE [LARGE SCALE GENOMIC DNA]</scope>
    <source>
        <strain evidence="10 11">CGMCC 1.15528</strain>
    </source>
</reference>
<evidence type="ECO:0000256" key="5">
    <source>
        <dbReference type="ARBA" id="ARBA00022692"/>
    </source>
</evidence>
<evidence type="ECO:0000256" key="7">
    <source>
        <dbReference type="ARBA" id="ARBA00023136"/>
    </source>
</evidence>
<dbReference type="SUPFAM" id="SSF161098">
    <property type="entry name" value="MetI-like"/>
    <property type="match status" value="1"/>
</dbReference>
<comment type="caution">
    <text evidence="10">The sequence shown here is derived from an EMBL/GenBank/DDBJ whole genome shotgun (WGS) entry which is preliminary data.</text>
</comment>
<feature type="domain" description="ABC transmembrane type-1" evidence="9">
    <location>
        <begin position="79"/>
        <end position="285"/>
    </location>
</feature>
<dbReference type="Gene3D" id="1.10.3720.10">
    <property type="entry name" value="MetI-like"/>
    <property type="match status" value="1"/>
</dbReference>
<keyword evidence="11" id="KW-1185">Reference proteome</keyword>
<dbReference type="PANTHER" id="PTHR42929:SF1">
    <property type="entry name" value="INNER MEMBRANE ABC TRANSPORTER PERMEASE PROTEIN YDCU-RELATED"/>
    <property type="match status" value="1"/>
</dbReference>
<dbReference type="GO" id="GO:0055085">
    <property type="term" value="P:transmembrane transport"/>
    <property type="evidence" value="ECO:0007669"/>
    <property type="project" value="InterPro"/>
</dbReference>
<organism evidence="10 11">
    <name type="scientific">Mesorhizobium zhangyense</name>
    <dbReference type="NCBI Taxonomy" id="1776730"/>
    <lineage>
        <taxon>Bacteria</taxon>
        <taxon>Pseudomonadati</taxon>
        <taxon>Pseudomonadota</taxon>
        <taxon>Alphaproteobacteria</taxon>
        <taxon>Hyphomicrobiales</taxon>
        <taxon>Phyllobacteriaceae</taxon>
        <taxon>Mesorhizobium</taxon>
    </lineage>
</organism>
<keyword evidence="6 8" id="KW-1133">Transmembrane helix</keyword>
<keyword evidence="5 8" id="KW-0812">Transmembrane</keyword>
<feature type="transmembrane region" description="Helical" evidence="8">
    <location>
        <begin position="115"/>
        <end position="139"/>
    </location>
</feature>
<evidence type="ECO:0000313" key="10">
    <source>
        <dbReference type="EMBL" id="NGN41851.1"/>
    </source>
</evidence>
<gene>
    <name evidence="10" type="ORF">G6N74_12295</name>
</gene>
<evidence type="ECO:0000259" key="9">
    <source>
        <dbReference type="PROSITE" id="PS50928"/>
    </source>
</evidence>
<dbReference type="GO" id="GO:0005886">
    <property type="term" value="C:plasma membrane"/>
    <property type="evidence" value="ECO:0007669"/>
    <property type="project" value="UniProtKB-SubCell"/>
</dbReference>
<evidence type="ECO:0000313" key="11">
    <source>
        <dbReference type="Proteomes" id="UP000481252"/>
    </source>
</evidence>
<dbReference type="PROSITE" id="PS50928">
    <property type="entry name" value="ABC_TM1"/>
    <property type="match status" value="1"/>
</dbReference>
<feature type="transmembrane region" description="Helical" evidence="8">
    <location>
        <begin position="12"/>
        <end position="38"/>
    </location>
</feature>
<keyword evidence="3" id="KW-0813">Transport</keyword>
<dbReference type="InterPro" id="IPR035906">
    <property type="entry name" value="MetI-like_sf"/>
</dbReference>
<sequence length="299" mass="32948">MTRRVKIPGWNVLGLLPTHVIMLLTLIIPVGIIILVSFSTRGPYGGFEYVFTTAPYKQILFNEGWTGELEFNPQYLIVIARTLLLSAITTVICLLLSFPVAYFISLQKPSLKIALIYLVTLPFWVSMIVRVYSWIIILGKEGVIEKTLRALGLIDSMDSLLFGDTAMLIGLVYSYIPLMILPIFASIEKLDPALVEASHDLYGSRLVTLRRVILPLCQPGMLAGAILVFVPCLGAVLEPTLLGGGKTMMMGNLIQLQFGAARNWPLGAAISLVLMAAVLIFLVARGLRSVRKETRELTL</sequence>
<dbReference type="AlphaFoldDB" id="A0A7C9VD32"/>
<evidence type="ECO:0000256" key="6">
    <source>
        <dbReference type="ARBA" id="ARBA00022989"/>
    </source>
</evidence>
<comment type="similarity">
    <text evidence="2">Belongs to the binding-protein-dependent transport system permease family. CysTW subfamily.</text>
</comment>
<evidence type="ECO:0000256" key="3">
    <source>
        <dbReference type="ARBA" id="ARBA00022448"/>
    </source>
</evidence>
<protein>
    <submittedName>
        <fullName evidence="10">ABC transporter permease</fullName>
    </submittedName>
</protein>
<dbReference type="RefSeq" id="WP_165117665.1">
    <property type="nucleotide sequence ID" value="NZ_JAAKZG010000004.1"/>
</dbReference>
<feature type="transmembrane region" description="Helical" evidence="8">
    <location>
        <begin position="220"/>
        <end position="244"/>
    </location>
</feature>
<keyword evidence="4" id="KW-1003">Cell membrane</keyword>
<feature type="transmembrane region" description="Helical" evidence="8">
    <location>
        <begin position="264"/>
        <end position="284"/>
    </location>
</feature>
<dbReference type="EMBL" id="JAAKZG010000004">
    <property type="protein sequence ID" value="NGN41851.1"/>
    <property type="molecule type" value="Genomic_DNA"/>
</dbReference>
<dbReference type="InterPro" id="IPR000515">
    <property type="entry name" value="MetI-like"/>
</dbReference>
<evidence type="ECO:0000256" key="8">
    <source>
        <dbReference type="SAM" id="Phobius"/>
    </source>
</evidence>
<dbReference type="PANTHER" id="PTHR42929">
    <property type="entry name" value="INNER MEMBRANE ABC TRANSPORTER PERMEASE PROTEIN YDCU-RELATED-RELATED"/>
    <property type="match status" value="1"/>
</dbReference>
<feature type="transmembrane region" description="Helical" evidence="8">
    <location>
        <begin position="75"/>
        <end position="103"/>
    </location>
</feature>
<dbReference type="CDD" id="cd06261">
    <property type="entry name" value="TM_PBP2"/>
    <property type="match status" value="1"/>
</dbReference>